<keyword evidence="4 5" id="KW-0472">Membrane</keyword>
<protein>
    <recommendedName>
        <fullName evidence="6">G-protein coupled receptors family 2 profile 2 domain-containing protein</fullName>
    </recommendedName>
</protein>
<feature type="transmembrane region" description="Helical" evidence="5">
    <location>
        <begin position="378"/>
        <end position="406"/>
    </location>
</feature>
<comment type="subcellular location">
    <subcellularLocation>
        <location evidence="1">Membrane</location>
        <topology evidence="1">Multi-pass membrane protein</topology>
    </subcellularLocation>
</comment>
<feature type="domain" description="G-protein coupled receptors family 2 profile 2" evidence="6">
    <location>
        <begin position="342"/>
        <end position="572"/>
    </location>
</feature>
<feature type="transmembrane region" description="Helical" evidence="5">
    <location>
        <begin position="341"/>
        <end position="366"/>
    </location>
</feature>
<evidence type="ECO:0000256" key="3">
    <source>
        <dbReference type="ARBA" id="ARBA00022989"/>
    </source>
</evidence>
<name>A0AAW1V2W9_9CUCU</name>
<evidence type="ECO:0000313" key="7">
    <source>
        <dbReference type="EMBL" id="KAK9886565.1"/>
    </source>
</evidence>
<proteinExistence type="predicted"/>
<keyword evidence="2 5" id="KW-0812">Transmembrane</keyword>
<dbReference type="Gene3D" id="1.20.1070.10">
    <property type="entry name" value="Rhodopsin 7-helix transmembrane proteins"/>
    <property type="match status" value="1"/>
</dbReference>
<feature type="transmembrane region" description="Helical" evidence="5">
    <location>
        <begin position="475"/>
        <end position="500"/>
    </location>
</feature>
<evidence type="ECO:0000256" key="1">
    <source>
        <dbReference type="ARBA" id="ARBA00004141"/>
    </source>
</evidence>
<dbReference type="PROSITE" id="PS50261">
    <property type="entry name" value="G_PROTEIN_RECEP_F2_4"/>
    <property type="match status" value="1"/>
</dbReference>
<organism evidence="7 8">
    <name type="scientific">Henosepilachna vigintioctopunctata</name>
    <dbReference type="NCBI Taxonomy" id="420089"/>
    <lineage>
        <taxon>Eukaryota</taxon>
        <taxon>Metazoa</taxon>
        <taxon>Ecdysozoa</taxon>
        <taxon>Arthropoda</taxon>
        <taxon>Hexapoda</taxon>
        <taxon>Insecta</taxon>
        <taxon>Pterygota</taxon>
        <taxon>Neoptera</taxon>
        <taxon>Endopterygota</taxon>
        <taxon>Coleoptera</taxon>
        <taxon>Polyphaga</taxon>
        <taxon>Cucujiformia</taxon>
        <taxon>Coccinelloidea</taxon>
        <taxon>Coccinellidae</taxon>
        <taxon>Epilachninae</taxon>
        <taxon>Epilachnini</taxon>
        <taxon>Henosepilachna</taxon>
    </lineage>
</organism>
<dbReference type="AlphaFoldDB" id="A0AAW1V2W9"/>
<comment type="caution">
    <text evidence="7">The sequence shown here is derived from an EMBL/GenBank/DDBJ whole genome shotgun (WGS) entry which is preliminary data.</text>
</comment>
<reference evidence="7 8" key="1">
    <citation type="submission" date="2023-03" db="EMBL/GenBank/DDBJ databases">
        <title>Genome insight into feeding habits of ladybird beetles.</title>
        <authorList>
            <person name="Li H.-S."/>
            <person name="Huang Y.-H."/>
            <person name="Pang H."/>
        </authorList>
    </citation>
    <scope>NUCLEOTIDE SEQUENCE [LARGE SCALE GENOMIC DNA]</scope>
    <source>
        <strain evidence="7">SYSU_2023b</strain>
        <tissue evidence="7">Whole body</tissue>
    </source>
</reference>
<dbReference type="Proteomes" id="UP001431783">
    <property type="component" value="Unassembled WGS sequence"/>
</dbReference>
<gene>
    <name evidence="7" type="ORF">WA026_017492</name>
</gene>
<dbReference type="GO" id="GO:0004888">
    <property type="term" value="F:transmembrane signaling receptor activity"/>
    <property type="evidence" value="ECO:0007669"/>
    <property type="project" value="InterPro"/>
</dbReference>
<sequence>MLYLQIVPEGSPNEIRNWKVAENEININGYFSRDNSFHNSNTVFDQEISEVSSSWNRHIRATQSQLTNRSMDIFNSTYHHCEKMCGNFSRISSSDKNVNTSFYLDMIQNLSRLRRTNISNVTPKILNSINQKCRKTCENFGRKINFNKFANTSVIQKDLNVQDRHLESPRSSIMNKSVTLSIFNSSYKYCESNTTQERIIYFTSFKNCGIKSYNVTGNITAIFKYLKIYCKVDDNFIQSRNETSIKNLLCFIDFGNGENYTLSQNASNNSALSTNNIIEQLCTSMKSYFRNEKRIIVALKTPTCPMGPETISCCVHHLALNTNILAQSEEALQCWMKTSSLISVFIEISYIISFIALMVIFLTEIVSKKFRSERGNQLLVHFAFSIFVVNLLDIYMCSLTTFGVWFQIGSIAYQYFSLVESCWTSIIAFLQYKRYVKVLDVEPKNFMLKLCAIAYCSPISLVVVKQIYHHSTLDYVIYSTFWVPALISLSINTVFLVLITRNILCVRPDYIEQKRSLSMEVKLIFFLFFILDFSWCFIILFHLTLENIFADIFLIIHSLQGFMLLLVFGLLNKHNRLIYKNFISSNISRFWKQNYG</sequence>
<dbReference type="EMBL" id="JARQZJ010000101">
    <property type="protein sequence ID" value="KAK9886565.1"/>
    <property type="molecule type" value="Genomic_DNA"/>
</dbReference>
<dbReference type="PANTHER" id="PTHR47767:SF2">
    <property type="entry name" value="GPS DOMAIN-CONTAINING PROTEIN"/>
    <property type="match status" value="1"/>
</dbReference>
<dbReference type="GO" id="GO:0016020">
    <property type="term" value="C:membrane"/>
    <property type="evidence" value="ECO:0007669"/>
    <property type="project" value="UniProtKB-SubCell"/>
</dbReference>
<evidence type="ECO:0000256" key="4">
    <source>
        <dbReference type="ARBA" id="ARBA00023136"/>
    </source>
</evidence>
<keyword evidence="3 5" id="KW-1133">Transmembrane helix</keyword>
<dbReference type="PANTHER" id="PTHR47767">
    <property type="entry name" value="ADHESION G PROTEIN-COUPLED RECEPTOR G7"/>
    <property type="match status" value="1"/>
</dbReference>
<feature type="transmembrane region" description="Helical" evidence="5">
    <location>
        <begin position="521"/>
        <end position="542"/>
    </location>
</feature>
<feature type="transmembrane region" description="Helical" evidence="5">
    <location>
        <begin position="450"/>
        <end position="469"/>
    </location>
</feature>
<feature type="transmembrane region" description="Helical" evidence="5">
    <location>
        <begin position="548"/>
        <end position="571"/>
    </location>
</feature>
<evidence type="ECO:0000256" key="2">
    <source>
        <dbReference type="ARBA" id="ARBA00022692"/>
    </source>
</evidence>
<feature type="transmembrane region" description="Helical" evidence="5">
    <location>
        <begin position="412"/>
        <end position="430"/>
    </location>
</feature>
<evidence type="ECO:0000259" key="6">
    <source>
        <dbReference type="PROSITE" id="PS50261"/>
    </source>
</evidence>
<dbReference type="InterPro" id="IPR017981">
    <property type="entry name" value="GPCR_2-like_7TM"/>
</dbReference>
<dbReference type="InterPro" id="IPR053066">
    <property type="entry name" value="ADGR_G7"/>
</dbReference>
<accession>A0AAW1V2W9</accession>
<keyword evidence="8" id="KW-1185">Reference proteome</keyword>
<evidence type="ECO:0000256" key="5">
    <source>
        <dbReference type="SAM" id="Phobius"/>
    </source>
</evidence>
<evidence type="ECO:0000313" key="8">
    <source>
        <dbReference type="Proteomes" id="UP001431783"/>
    </source>
</evidence>
<dbReference type="GO" id="GO:0007166">
    <property type="term" value="P:cell surface receptor signaling pathway"/>
    <property type="evidence" value="ECO:0007669"/>
    <property type="project" value="InterPro"/>
</dbReference>